<reference evidence="7" key="1">
    <citation type="submission" date="2022-07" db="EMBL/GenBank/DDBJ databases">
        <title>Phylogenomic reconstructions and comparative analyses of Kickxellomycotina fungi.</title>
        <authorList>
            <person name="Reynolds N.K."/>
            <person name="Stajich J.E."/>
            <person name="Barry K."/>
            <person name="Grigoriev I.V."/>
            <person name="Crous P."/>
            <person name="Smith M.E."/>
        </authorList>
    </citation>
    <scope>NUCLEOTIDE SEQUENCE</scope>
    <source>
        <strain evidence="7">RSA 1196</strain>
    </source>
</reference>
<feature type="binding site" evidence="4">
    <location>
        <position position="551"/>
    </location>
    <ligand>
        <name>S-adenosyl-L-methionine</name>
        <dbReference type="ChEBI" id="CHEBI:59789"/>
    </ligand>
</feature>
<evidence type="ECO:0000313" key="7">
    <source>
        <dbReference type="EMBL" id="KAJ1959539.1"/>
    </source>
</evidence>
<dbReference type="InterPro" id="IPR010280">
    <property type="entry name" value="U5_MeTrfase_fam"/>
</dbReference>
<feature type="domain" description="Methyltransferase" evidence="6">
    <location>
        <begin position="525"/>
        <end position="598"/>
    </location>
</feature>
<protein>
    <recommendedName>
        <fullName evidence="6">Methyltransferase domain-containing protein</fullName>
    </recommendedName>
</protein>
<dbReference type="GO" id="GO:0008173">
    <property type="term" value="F:RNA methyltransferase activity"/>
    <property type="evidence" value="ECO:0007669"/>
    <property type="project" value="InterPro"/>
</dbReference>
<evidence type="ECO:0000313" key="8">
    <source>
        <dbReference type="Proteomes" id="UP001150925"/>
    </source>
</evidence>
<feature type="compositionally biased region" description="Polar residues" evidence="5">
    <location>
        <begin position="9"/>
        <end position="20"/>
    </location>
</feature>
<evidence type="ECO:0000256" key="1">
    <source>
        <dbReference type="ARBA" id="ARBA00022603"/>
    </source>
</evidence>
<dbReference type="SUPFAM" id="SSF53335">
    <property type="entry name" value="S-adenosyl-L-methionine-dependent methyltransferases"/>
    <property type="match status" value="1"/>
</dbReference>
<evidence type="ECO:0000256" key="3">
    <source>
        <dbReference type="ARBA" id="ARBA00022691"/>
    </source>
</evidence>
<dbReference type="EMBL" id="JANBPY010001562">
    <property type="protein sequence ID" value="KAJ1959539.1"/>
    <property type="molecule type" value="Genomic_DNA"/>
</dbReference>
<dbReference type="InterPro" id="IPR045850">
    <property type="entry name" value="TRM2_met"/>
</dbReference>
<proteinExistence type="inferred from homology"/>
<dbReference type="Pfam" id="PF13847">
    <property type="entry name" value="Methyltransf_31"/>
    <property type="match status" value="1"/>
</dbReference>
<organism evidence="7 8">
    <name type="scientific">Dispira parvispora</name>
    <dbReference type="NCBI Taxonomy" id="1520584"/>
    <lineage>
        <taxon>Eukaryota</taxon>
        <taxon>Fungi</taxon>
        <taxon>Fungi incertae sedis</taxon>
        <taxon>Zoopagomycota</taxon>
        <taxon>Kickxellomycotina</taxon>
        <taxon>Dimargaritomycetes</taxon>
        <taxon>Dimargaritales</taxon>
        <taxon>Dimargaritaceae</taxon>
        <taxon>Dispira</taxon>
    </lineage>
</organism>
<evidence type="ECO:0000256" key="4">
    <source>
        <dbReference type="PROSITE-ProRule" id="PRU01024"/>
    </source>
</evidence>
<keyword evidence="8" id="KW-1185">Reference proteome</keyword>
<keyword evidence="1 4" id="KW-0489">Methyltransferase</keyword>
<comment type="similarity">
    <text evidence="4">Belongs to the class I-like SAM-binding methyltransferase superfamily. RNA M5U methyltransferase family.</text>
</comment>
<gene>
    <name evidence="7" type="ORF">IWQ62_004570</name>
</gene>
<evidence type="ECO:0000256" key="2">
    <source>
        <dbReference type="ARBA" id="ARBA00022679"/>
    </source>
</evidence>
<feature type="binding site" evidence="4">
    <location>
        <position position="607"/>
    </location>
    <ligand>
        <name>S-adenosyl-L-methionine</name>
        <dbReference type="ChEBI" id="CHEBI:59789"/>
    </ligand>
</feature>
<dbReference type="CDD" id="cd02440">
    <property type="entry name" value="AdoMet_MTases"/>
    <property type="match status" value="1"/>
</dbReference>
<dbReference type="GO" id="GO:0032259">
    <property type="term" value="P:methylation"/>
    <property type="evidence" value="ECO:0007669"/>
    <property type="project" value="UniProtKB-KW"/>
</dbReference>
<dbReference type="AlphaFoldDB" id="A0A9W8APK0"/>
<dbReference type="PROSITE" id="PS51687">
    <property type="entry name" value="SAM_MT_RNA_M5U"/>
    <property type="match status" value="1"/>
</dbReference>
<dbReference type="GO" id="GO:0003723">
    <property type="term" value="F:RNA binding"/>
    <property type="evidence" value="ECO:0007669"/>
    <property type="project" value="TreeGrafter"/>
</dbReference>
<sequence>MTEPGPVSQEGSPTVPTHVSSDIPGASEPTSSDLNALPPVNVAKQGTDPHMVLLKNTPKNYDYDKLMTILKERRITGVHVVESRSGLSKTLVCIDKNTARSVVRLVRRGVLDSSRRIKAQIRAKPRHDKKQTQNNEDVETPISEQNTPWWREPYENQVESIHRICSKHMNDLNILLLRRKFKGTKYDDPNWLTDNIHQINSVLEVLLKEALRQRYQAYQEQNIPIPRYMSQKYPELLSEFAGSNLPANQALPESATMETESGATAAEIPDDPTWEEKYQAIHTQYPLPPRINPPCPVFPTVASPVHTGYHNKCSLTFGVTPNGEPDLGFKMGKSNSGVTQVDNTDLSLLCCPRTIQLVQKMRDYVRNVSPHPVYNQVEQTGVWRLFVTRTQASGEDMVIVQYNPTNLSDEEQQAIRDDLKRLFSTSVEGFVPVTSLYIQEPSDRTSGISQNNSLVLLDGVPLIHETLLNTQFQISPDSIFPVNTLGAERFYSIVRDWAMGKPSPLVTSAKEDISDSASPNGSSDILLDLCCGRGTIGILMAKYFRQVIGIDVAPHAVKEANSIATAKGITNANFVAGPIEKLLYTQLQQLKADGIITDTSSVVAVLDPPRNVKYKMLMAIRKIPAIHRVIFVARGSANSVQDIIHLCRPALDRTGECNVFRCVQAVPVDLTPHTNACKFLIELVRESPEAETLDTSMLQ</sequence>
<dbReference type="OrthoDB" id="10250660at2759"/>
<comment type="caution">
    <text evidence="4">Lacks conserved residue(s) required for the propagation of feature annotation.</text>
</comment>
<dbReference type="Gene3D" id="3.40.50.150">
    <property type="entry name" value="Vaccinia Virus protein VP39"/>
    <property type="match status" value="1"/>
</dbReference>
<name>A0A9W8APK0_9FUNG</name>
<feature type="region of interest" description="Disordered" evidence="5">
    <location>
        <begin position="117"/>
        <end position="144"/>
    </location>
</feature>
<comment type="caution">
    <text evidence="7">The sequence shown here is derived from an EMBL/GenBank/DDBJ whole genome shotgun (WGS) entry which is preliminary data.</text>
</comment>
<dbReference type="Proteomes" id="UP001150925">
    <property type="component" value="Unassembled WGS sequence"/>
</dbReference>
<keyword evidence="2 4" id="KW-0808">Transferase</keyword>
<accession>A0A9W8APK0</accession>
<dbReference type="PANTHER" id="PTHR45904">
    <property type="entry name" value="TRNA (URACIL-5-)-METHYLTRANSFERASE"/>
    <property type="match status" value="1"/>
</dbReference>
<keyword evidence="3 4" id="KW-0949">S-adenosyl-L-methionine</keyword>
<evidence type="ECO:0000256" key="5">
    <source>
        <dbReference type="SAM" id="MobiDB-lite"/>
    </source>
</evidence>
<dbReference type="GO" id="GO:0006396">
    <property type="term" value="P:RNA processing"/>
    <property type="evidence" value="ECO:0007669"/>
    <property type="project" value="InterPro"/>
</dbReference>
<feature type="compositionally biased region" description="Basic residues" evidence="5">
    <location>
        <begin position="117"/>
        <end position="129"/>
    </location>
</feature>
<dbReference type="Gene3D" id="2.40.50.1070">
    <property type="match status" value="1"/>
</dbReference>
<dbReference type="PANTHER" id="PTHR45904:SF2">
    <property type="entry name" value="TRNA (URACIL-5-)-METHYLTRANSFERASE HOMOLOG A"/>
    <property type="match status" value="1"/>
</dbReference>
<evidence type="ECO:0000259" key="6">
    <source>
        <dbReference type="Pfam" id="PF13847"/>
    </source>
</evidence>
<dbReference type="InterPro" id="IPR025714">
    <property type="entry name" value="Methyltranfer_dom"/>
</dbReference>
<dbReference type="InterPro" id="IPR029063">
    <property type="entry name" value="SAM-dependent_MTases_sf"/>
</dbReference>
<feature type="region of interest" description="Disordered" evidence="5">
    <location>
        <begin position="1"/>
        <end position="44"/>
    </location>
</feature>